<feature type="compositionally biased region" description="Low complexity" evidence="2">
    <location>
        <begin position="422"/>
        <end position="447"/>
    </location>
</feature>
<evidence type="ECO:0000256" key="1">
    <source>
        <dbReference type="SAM" id="Coils"/>
    </source>
</evidence>
<proteinExistence type="predicted"/>
<keyword evidence="1" id="KW-0175">Coiled coil</keyword>
<dbReference type="Gene3D" id="1.20.5.1160">
    <property type="entry name" value="Vasodilator-stimulated phosphoprotein"/>
    <property type="match status" value="1"/>
</dbReference>
<evidence type="ECO:0000256" key="2">
    <source>
        <dbReference type="SAM" id="MobiDB-lite"/>
    </source>
</evidence>
<gene>
    <name evidence="3" type="ORF">OXX778_LOCUS6592</name>
</gene>
<feature type="coiled-coil region" evidence="1">
    <location>
        <begin position="81"/>
        <end position="168"/>
    </location>
</feature>
<organism evidence="3 4">
    <name type="scientific">Brachionus calyciflorus</name>
    <dbReference type="NCBI Taxonomy" id="104777"/>
    <lineage>
        <taxon>Eukaryota</taxon>
        <taxon>Metazoa</taxon>
        <taxon>Spiralia</taxon>
        <taxon>Gnathifera</taxon>
        <taxon>Rotifera</taxon>
        <taxon>Eurotatoria</taxon>
        <taxon>Monogononta</taxon>
        <taxon>Pseudotrocha</taxon>
        <taxon>Ploima</taxon>
        <taxon>Brachionidae</taxon>
        <taxon>Brachionus</taxon>
    </lineage>
</organism>
<comment type="caution">
    <text evidence="3">The sequence shown here is derived from an EMBL/GenBank/DDBJ whole genome shotgun (WGS) entry which is preliminary data.</text>
</comment>
<accession>A0A813T0C7</accession>
<dbReference type="EMBL" id="CAJNOC010000792">
    <property type="protein sequence ID" value="CAF0803450.1"/>
    <property type="molecule type" value="Genomic_DNA"/>
</dbReference>
<reference evidence="3" key="1">
    <citation type="submission" date="2021-02" db="EMBL/GenBank/DDBJ databases">
        <authorList>
            <person name="Nowell W R."/>
        </authorList>
    </citation>
    <scope>NUCLEOTIDE SEQUENCE</scope>
    <source>
        <strain evidence="3">Ploen Becks lab</strain>
    </source>
</reference>
<feature type="region of interest" description="Disordered" evidence="2">
    <location>
        <begin position="338"/>
        <end position="360"/>
    </location>
</feature>
<dbReference type="AlphaFoldDB" id="A0A813T0C7"/>
<sequence>MPSNLAPPSDEAQGQSKMRLRSHSLNPQTSVIANVTSQNVSTIELNVLNNRLAGLFNRIRSSNPANQSSLEEIRSLYHVEFNRYKSELNEANEKIKDLSVENSDLKEKLVSKDEEMKSEISKMKTSLEDFKQNEIHLKQNIESIRARLVNIEANLTVSENLVKHLNKELEFKDNVYEKEINEFKRLIEMDRKSIETEIFNSLSDKFELERLKLVEEKNKEMSVIKKNLEHLHSLALADLESKLNTLESQKSTVERDLNHMTKLNEEIRRDFEMHQTKCQTEARNNQKKVSQYKETIEALVAQNDTLKDKLKSSEESNLSLTEEIKKFRRILESEEKRLNITRNSTSSPEKPNEQNDIPNEVNAISPITSSSMINPTGCLNKCKKRRLELEFDDDEKFNIYDKMQAQEIFLDVGRIKVTIPNKNKNDINNNNINTNNQNNQPAANQNNSEVSLLTSLRNKLGL</sequence>
<evidence type="ECO:0000313" key="4">
    <source>
        <dbReference type="Proteomes" id="UP000663879"/>
    </source>
</evidence>
<dbReference type="Proteomes" id="UP000663879">
    <property type="component" value="Unassembled WGS sequence"/>
</dbReference>
<keyword evidence="4" id="KW-1185">Reference proteome</keyword>
<feature type="compositionally biased region" description="Polar residues" evidence="2">
    <location>
        <begin position="340"/>
        <end position="357"/>
    </location>
</feature>
<feature type="coiled-coil region" evidence="1">
    <location>
        <begin position="236"/>
        <end position="337"/>
    </location>
</feature>
<feature type="region of interest" description="Disordered" evidence="2">
    <location>
        <begin position="422"/>
        <end position="449"/>
    </location>
</feature>
<name>A0A813T0C7_9BILA</name>
<protein>
    <submittedName>
        <fullName evidence="3">Uncharacterized protein</fullName>
    </submittedName>
</protein>
<evidence type="ECO:0000313" key="3">
    <source>
        <dbReference type="EMBL" id="CAF0803450.1"/>
    </source>
</evidence>